<comment type="pathway">
    <text evidence="2">Lipid metabolism.</text>
</comment>
<dbReference type="InterPro" id="IPR003817">
    <property type="entry name" value="PS_Dcarbxylase"/>
</dbReference>
<protein>
    <recommendedName>
        <fullName evidence="3">phosphatidylserine decarboxylase</fullName>
        <ecNumber evidence="3">4.1.1.65</ecNumber>
    </recommendedName>
</protein>
<accession>A0AAE3XTY6</accession>
<evidence type="ECO:0000256" key="9">
    <source>
        <dbReference type="ARBA" id="ARBA00023239"/>
    </source>
</evidence>
<name>A0AAE3XTY6_9BACT</name>
<keyword evidence="6" id="KW-0443">Lipid metabolism</keyword>
<evidence type="ECO:0000256" key="8">
    <source>
        <dbReference type="ARBA" id="ARBA00023209"/>
    </source>
</evidence>
<comment type="cofactor">
    <cofactor evidence="1">
        <name>pyruvate</name>
        <dbReference type="ChEBI" id="CHEBI:15361"/>
    </cofactor>
</comment>
<evidence type="ECO:0000256" key="4">
    <source>
        <dbReference type="ARBA" id="ARBA00022516"/>
    </source>
</evidence>
<evidence type="ECO:0000313" key="13">
    <source>
        <dbReference type="EMBL" id="MDR6241831.1"/>
    </source>
</evidence>
<proteinExistence type="predicted"/>
<keyword evidence="5" id="KW-0210">Decarboxylase</keyword>
<keyword evidence="11" id="KW-0670">Pyruvate</keyword>
<keyword evidence="14" id="KW-1185">Reference proteome</keyword>
<dbReference type="PANTHER" id="PTHR10067">
    <property type="entry name" value="PHOSPHATIDYLSERINE DECARBOXYLASE"/>
    <property type="match status" value="1"/>
</dbReference>
<evidence type="ECO:0000256" key="2">
    <source>
        <dbReference type="ARBA" id="ARBA00005189"/>
    </source>
</evidence>
<dbReference type="AlphaFoldDB" id="A0AAE3XTY6"/>
<dbReference type="GO" id="GO:0004609">
    <property type="term" value="F:phosphatidylserine decarboxylase activity"/>
    <property type="evidence" value="ECO:0007669"/>
    <property type="project" value="UniProtKB-EC"/>
</dbReference>
<dbReference type="InterPro" id="IPR033177">
    <property type="entry name" value="PSD-B"/>
</dbReference>
<dbReference type="Proteomes" id="UP001185092">
    <property type="component" value="Unassembled WGS sequence"/>
</dbReference>
<keyword evidence="4" id="KW-0444">Lipid biosynthesis</keyword>
<dbReference type="GO" id="GO:0008654">
    <property type="term" value="P:phospholipid biosynthetic process"/>
    <property type="evidence" value="ECO:0007669"/>
    <property type="project" value="UniProtKB-KW"/>
</dbReference>
<evidence type="ECO:0000256" key="7">
    <source>
        <dbReference type="ARBA" id="ARBA00023145"/>
    </source>
</evidence>
<evidence type="ECO:0000256" key="5">
    <source>
        <dbReference type="ARBA" id="ARBA00022793"/>
    </source>
</evidence>
<keyword evidence="10" id="KW-1208">Phospholipid metabolism</keyword>
<keyword evidence="7" id="KW-0865">Zymogen</keyword>
<keyword evidence="8" id="KW-0594">Phospholipid biosynthesis</keyword>
<sequence>MNAIYYREKGSELIHEEIVPAGKIMNWLYGTVVGKASLNLLLKRKLITQIVGKFMDSKFSKKHAYDFIEKYKLDMSEYEQKLYKNFNDFFYRKIVPEKREIEKGLVSPADGKILAFQSLSDVDKFCIKGCEFSVDSFLCNKELADKYRDGAMVIVRLAPTDYHRFHFPADGIISETESIKGHYYSVSPLALRRSLEIFCRNHRTISTLETKEYGDVMISEIGATMVGSIIQTYNVNDEVAKGQEKGYFAFGGSTLLMLFEKGKVCIEKEFLNNTEQGYETKIQMGQRIGDTC</sequence>
<evidence type="ECO:0000256" key="1">
    <source>
        <dbReference type="ARBA" id="ARBA00001928"/>
    </source>
</evidence>
<keyword evidence="9 13" id="KW-0456">Lyase</keyword>
<reference evidence="13" key="1">
    <citation type="submission" date="2023-07" db="EMBL/GenBank/DDBJ databases">
        <title>Genomic Encyclopedia of Type Strains, Phase IV (KMG-IV): sequencing the most valuable type-strain genomes for metagenomic binning, comparative biology and taxonomic classification.</title>
        <authorList>
            <person name="Goeker M."/>
        </authorList>
    </citation>
    <scope>NUCLEOTIDE SEQUENCE</scope>
    <source>
        <strain evidence="13">DSM 26174</strain>
    </source>
</reference>
<evidence type="ECO:0000313" key="14">
    <source>
        <dbReference type="Proteomes" id="UP001185092"/>
    </source>
</evidence>
<evidence type="ECO:0000256" key="6">
    <source>
        <dbReference type="ARBA" id="ARBA00023098"/>
    </source>
</evidence>
<comment type="pathway">
    <text evidence="12">Phospholipid metabolism; phosphatidylethanolamine biosynthesis.</text>
</comment>
<organism evidence="13 14">
    <name type="scientific">Aureibacter tunicatorum</name>
    <dbReference type="NCBI Taxonomy" id="866807"/>
    <lineage>
        <taxon>Bacteria</taxon>
        <taxon>Pseudomonadati</taxon>
        <taxon>Bacteroidota</taxon>
        <taxon>Cytophagia</taxon>
        <taxon>Cytophagales</taxon>
        <taxon>Persicobacteraceae</taxon>
        <taxon>Aureibacter</taxon>
    </lineage>
</organism>
<evidence type="ECO:0000256" key="10">
    <source>
        <dbReference type="ARBA" id="ARBA00023264"/>
    </source>
</evidence>
<comment type="caution">
    <text evidence="13">The sequence shown here is derived from an EMBL/GenBank/DDBJ whole genome shotgun (WGS) entry which is preliminary data.</text>
</comment>
<evidence type="ECO:0000256" key="3">
    <source>
        <dbReference type="ARBA" id="ARBA00012243"/>
    </source>
</evidence>
<dbReference type="Pfam" id="PF02666">
    <property type="entry name" value="PS_Dcarbxylase"/>
    <property type="match status" value="1"/>
</dbReference>
<evidence type="ECO:0000256" key="12">
    <source>
        <dbReference type="ARBA" id="ARBA00024326"/>
    </source>
</evidence>
<dbReference type="PANTHER" id="PTHR10067:SF17">
    <property type="entry name" value="PHOSPHATIDYLSERINE DECARBOXYLASE PROENZYME 2"/>
    <property type="match status" value="1"/>
</dbReference>
<dbReference type="NCBIfam" id="TIGR00163">
    <property type="entry name" value="PS_decarb"/>
    <property type="match status" value="1"/>
</dbReference>
<evidence type="ECO:0000256" key="11">
    <source>
        <dbReference type="ARBA" id="ARBA00023317"/>
    </source>
</evidence>
<dbReference type="EMBL" id="JAVDQD010000012">
    <property type="protein sequence ID" value="MDR6241831.1"/>
    <property type="molecule type" value="Genomic_DNA"/>
</dbReference>
<gene>
    <name evidence="13" type="ORF">HNQ88_004918</name>
</gene>
<dbReference type="EC" id="4.1.1.65" evidence="3"/>
<dbReference type="RefSeq" id="WP_309942964.1">
    <property type="nucleotide sequence ID" value="NZ_AP025307.1"/>
</dbReference>